<dbReference type="SMART" id="SM00195">
    <property type="entry name" value="DSPc"/>
    <property type="match status" value="1"/>
</dbReference>
<feature type="domain" description="Tyrosine specific protein phosphatases" evidence="11">
    <location>
        <begin position="312"/>
        <end position="370"/>
    </location>
</feature>
<gene>
    <name evidence="14" type="primary">LOC100376065</name>
</gene>
<evidence type="ECO:0000256" key="9">
    <source>
        <dbReference type="SAM" id="MobiDB-lite"/>
    </source>
</evidence>
<evidence type="ECO:0000256" key="1">
    <source>
        <dbReference type="ARBA" id="ARBA00004245"/>
    </source>
</evidence>
<dbReference type="InterPro" id="IPR043588">
    <property type="entry name" value="SSH-N"/>
</dbReference>
<feature type="domain" description="Tyrosine-protein phosphatase" evidence="10">
    <location>
        <begin position="251"/>
        <end position="392"/>
    </location>
</feature>
<dbReference type="Gene3D" id="3.90.190.10">
    <property type="entry name" value="Protein tyrosine phosphatase superfamily"/>
    <property type="match status" value="1"/>
</dbReference>
<feature type="region of interest" description="Disordered" evidence="9">
    <location>
        <begin position="470"/>
        <end position="489"/>
    </location>
</feature>
<dbReference type="InterPro" id="IPR043587">
    <property type="entry name" value="Phosphatase_SSH-like"/>
</dbReference>
<dbReference type="InterPro" id="IPR000340">
    <property type="entry name" value="Dual-sp_phosphatase_cat-dom"/>
</dbReference>
<dbReference type="PROSITE" id="PS50054">
    <property type="entry name" value="TYR_PHOSPHATASE_DUAL"/>
    <property type="match status" value="1"/>
</dbReference>
<dbReference type="InterPro" id="IPR014876">
    <property type="entry name" value="DEK_C"/>
</dbReference>
<dbReference type="InterPro" id="IPR029021">
    <property type="entry name" value="Prot-tyrosine_phosphatase-like"/>
</dbReference>
<evidence type="ECO:0000256" key="3">
    <source>
        <dbReference type="ARBA" id="ARBA00013081"/>
    </source>
</evidence>
<dbReference type="PROSITE" id="PS00383">
    <property type="entry name" value="TYR_PHOSPHATASE_1"/>
    <property type="match status" value="1"/>
</dbReference>
<feature type="region of interest" description="Disordered" evidence="9">
    <location>
        <begin position="819"/>
        <end position="879"/>
    </location>
</feature>
<dbReference type="Proteomes" id="UP000694865">
    <property type="component" value="Unplaced"/>
</dbReference>
<comment type="catalytic activity">
    <reaction evidence="8">
        <text>O-phospho-L-threonyl-[protein] + H2O = L-threonyl-[protein] + phosphate</text>
        <dbReference type="Rhea" id="RHEA:47004"/>
        <dbReference type="Rhea" id="RHEA-COMP:11060"/>
        <dbReference type="Rhea" id="RHEA-COMP:11605"/>
        <dbReference type="ChEBI" id="CHEBI:15377"/>
        <dbReference type="ChEBI" id="CHEBI:30013"/>
        <dbReference type="ChEBI" id="CHEBI:43474"/>
        <dbReference type="ChEBI" id="CHEBI:61977"/>
        <dbReference type="EC" id="3.1.3.16"/>
    </reaction>
</comment>
<feature type="compositionally biased region" description="Low complexity" evidence="9">
    <location>
        <begin position="714"/>
        <end position="724"/>
    </location>
</feature>
<evidence type="ECO:0000256" key="7">
    <source>
        <dbReference type="ARBA" id="ARBA00023212"/>
    </source>
</evidence>
<comment type="similarity">
    <text evidence="2">Belongs to the protein-tyrosine phosphatase family.</text>
</comment>
<keyword evidence="13" id="KW-1185">Reference proteome</keyword>
<evidence type="ECO:0000259" key="11">
    <source>
        <dbReference type="PROSITE" id="PS50056"/>
    </source>
</evidence>
<organism evidence="13 14">
    <name type="scientific">Saccoglossus kowalevskii</name>
    <name type="common">Acorn worm</name>
    <dbReference type="NCBI Taxonomy" id="10224"/>
    <lineage>
        <taxon>Eukaryota</taxon>
        <taxon>Metazoa</taxon>
        <taxon>Hemichordata</taxon>
        <taxon>Enteropneusta</taxon>
        <taxon>Harrimaniidae</taxon>
        <taxon>Saccoglossus</taxon>
    </lineage>
</organism>
<keyword evidence="5" id="KW-0378">Hydrolase</keyword>
<keyword evidence="7" id="KW-0206">Cytoskeleton</keyword>
<evidence type="ECO:0000256" key="2">
    <source>
        <dbReference type="ARBA" id="ARBA00009580"/>
    </source>
</evidence>
<dbReference type="SUPFAM" id="SSF52799">
    <property type="entry name" value="(Phosphotyrosine protein) phosphatases II"/>
    <property type="match status" value="1"/>
</dbReference>
<feature type="compositionally biased region" description="Basic and acidic residues" evidence="9">
    <location>
        <begin position="850"/>
        <end position="867"/>
    </location>
</feature>
<dbReference type="EC" id="3.1.3.16" evidence="3"/>
<dbReference type="GeneID" id="100376065"/>
<name>A0ABM0MDK6_SACKO</name>
<dbReference type="Pfam" id="PF23040">
    <property type="entry name" value="PH_SSH1-like_1st"/>
    <property type="match status" value="1"/>
</dbReference>
<dbReference type="InterPro" id="IPR000387">
    <property type="entry name" value="Tyr_Pase_dom"/>
</dbReference>
<protein>
    <recommendedName>
        <fullName evidence="3">protein-serine/threonine phosphatase</fullName>
        <ecNumber evidence="3">3.1.3.16</ecNumber>
    </recommendedName>
</protein>
<feature type="compositionally biased region" description="Basic and acidic residues" evidence="9">
    <location>
        <begin position="819"/>
        <end position="828"/>
    </location>
</feature>
<reference evidence="14" key="1">
    <citation type="submission" date="2025-08" db="UniProtKB">
        <authorList>
            <consortium name="RefSeq"/>
        </authorList>
    </citation>
    <scope>IDENTIFICATION</scope>
    <source>
        <tissue evidence="14">Testes</tissue>
    </source>
</reference>
<feature type="region of interest" description="Disordered" evidence="9">
    <location>
        <begin position="707"/>
        <end position="742"/>
    </location>
</feature>
<evidence type="ECO:0000313" key="13">
    <source>
        <dbReference type="Proteomes" id="UP000694865"/>
    </source>
</evidence>
<dbReference type="RefSeq" id="XP_006818097.1">
    <property type="nucleotide sequence ID" value="XM_006818034.1"/>
</dbReference>
<dbReference type="PROSITE" id="PS50056">
    <property type="entry name" value="TYR_PHOSPHATASE_2"/>
    <property type="match status" value="1"/>
</dbReference>
<evidence type="ECO:0000256" key="6">
    <source>
        <dbReference type="ARBA" id="ARBA00022912"/>
    </source>
</evidence>
<dbReference type="PANTHER" id="PTHR45864:SF2">
    <property type="entry name" value="PROTEIN PHOSPHATASE SLINGSHOT"/>
    <property type="match status" value="1"/>
</dbReference>
<feature type="region of interest" description="Disordered" evidence="9">
    <location>
        <begin position="947"/>
        <end position="1008"/>
    </location>
</feature>
<feature type="compositionally biased region" description="Basic and acidic residues" evidence="9">
    <location>
        <begin position="475"/>
        <end position="489"/>
    </location>
</feature>
<feature type="compositionally biased region" description="Basic and acidic residues" evidence="9">
    <location>
        <begin position="947"/>
        <end position="971"/>
    </location>
</feature>
<evidence type="ECO:0000256" key="5">
    <source>
        <dbReference type="ARBA" id="ARBA00022801"/>
    </source>
</evidence>
<keyword evidence="4" id="KW-0963">Cytoplasm</keyword>
<comment type="subcellular location">
    <subcellularLocation>
        <location evidence="1">Cytoplasm</location>
        <location evidence="1">Cytoskeleton</location>
    </subcellularLocation>
</comment>
<feature type="domain" description="DEK-C" evidence="12">
    <location>
        <begin position="192"/>
        <end position="247"/>
    </location>
</feature>
<accession>A0ABM0MDK6</accession>
<dbReference type="InterPro" id="IPR020422">
    <property type="entry name" value="TYR_PHOSPHATASE_DUAL_dom"/>
</dbReference>
<dbReference type="Pfam" id="PF08766">
    <property type="entry name" value="DEK_C"/>
    <property type="match status" value="1"/>
</dbReference>
<keyword evidence="6" id="KW-0904">Protein phosphatase</keyword>
<evidence type="ECO:0000259" key="10">
    <source>
        <dbReference type="PROSITE" id="PS50054"/>
    </source>
</evidence>
<dbReference type="PANTHER" id="PTHR45864">
    <property type="entry name" value="SLINGSHOT PROTEIN PHOSPHATASE HOMOLOG"/>
    <property type="match status" value="1"/>
</dbReference>
<evidence type="ECO:0000256" key="4">
    <source>
        <dbReference type="ARBA" id="ARBA00022490"/>
    </source>
</evidence>
<evidence type="ECO:0000259" key="12">
    <source>
        <dbReference type="PROSITE" id="PS51998"/>
    </source>
</evidence>
<evidence type="ECO:0000256" key="8">
    <source>
        <dbReference type="ARBA" id="ARBA00048336"/>
    </source>
</evidence>
<sequence>MDTCYSKGAYQGALKQVVVGDIQNHLQAMFMLLRPQDTIKLAVKLESMHQHRIRYMVVVSCMGRQDTQESLILGIDYKDSATIGLVLPLWRDTEIMLDGDGGFSVTRNDTTNIFKPVSVQAMWSALQCLHKNCDIARANNYFFGGLDLTWAGYYEAMITSEQSCINEWYIMKDLEVHRPDSPSYEEKRTEKEATEKLIKKKLRNIMMEVDIDNITSKQVRSLLQEDLNMDLKEYRFFIDEEMIIILRQMDAASCIFDHVYLGSEWNASNLEELTENGIGFILNLTKEIDNFYPGHFEYKNIRVYDVEETQLIRYWDETYKFMSKAKELGSKVLVHCKMGVSRSAATVMSYAMKEYGWSLDDTFKYVKDRRSVVNPNASFMRQLVEYQGILDASKQRHNYLWRSKSTSNLADEKFDNDESDFFPSTSYPDGCLTTDDLLTIKGRPRSWSPDEYTSNQLLRSMDSGEEVESLSVNDGKSEECQEQDVSKEISEQNKEAVKLNLLKKFEMPLEEDVQVEGIHLNHVESEDQPDHSTVAGVIDNGLSCVRENLLPLDDGFMELSVPVPVLTMSKEDADVPTNDVTDEAEDEGIALPSVTDEPCCADGNLAVLPLAEEEKSETEAVKEVIIIELDEPDMRQTVPDVPEVSGDKVDVMKEEHVDNEIVGGNVHVDEHVKERADSIETYVKECIQPGTVQRQKQELEERLRAELEDHGIRSAKNSNESSQRSSRRSSRASPLGSTEDLRLNTLVQESGNIDTHGEDAVAMETVCNDTEFIADVSEQSVPEPGTVKRTRDMFYRHMEMGTKGVSESISRDRALSCEKNVHSDESAKSSRTSSVGDAELLKIDLGNSDRGVEEKKDDKPKTEIKDSNEEDTPMVEKEDGQLVVIAGEEIAYEPGKVKRQAQDFELRRKETDELSSPLEELIKLVSDEKKDTSEKVKIRIIEATSPRDEHIVTSKKSDCKSVDVEEEKKQGQEIAVICTNTSSDEEKSCDSSTSSPTVKKKSESNNVSPATVKVCYRNETIELPAGSVRQQREAIEGKTKDTAKNQDLADLQHECVKEGRLTVEELRKIRGLGQVMLGCEDEGTFDVVEPESVRTHSCSDENVNLLGTPSCVKTIAKQFEETEIKRSSSIAKMSDEMLSPDVVFVPEFPETDDADTITITAESSDAMDVANTSTVKGLVGKYNRQSASLDTETKDYKHDDVFVDKTSQSLDFTTSEEKASVCTSETACGSSKADTDSQETFVIPCNRTTGRSAFYIPLPNEQSDAPVARPRDLFLPSEGSSQSAGTRKVRFIKKCDE</sequence>
<proteinExistence type="inferred from homology"/>
<evidence type="ECO:0000313" key="14">
    <source>
        <dbReference type="RefSeq" id="XP_006818097.1"/>
    </source>
</evidence>
<dbReference type="Pfam" id="PF00782">
    <property type="entry name" value="DSPc"/>
    <property type="match status" value="1"/>
</dbReference>
<dbReference type="PROSITE" id="PS51998">
    <property type="entry name" value="DEK_C"/>
    <property type="match status" value="1"/>
</dbReference>
<dbReference type="InterPro" id="IPR016130">
    <property type="entry name" value="Tyr_Pase_AS"/>
</dbReference>